<dbReference type="InterPro" id="IPR003959">
    <property type="entry name" value="ATPase_AAA_core"/>
</dbReference>
<accession>A0A1Y6GUF6</accession>
<protein>
    <recommendedName>
        <fullName evidence="1">ATPase AAA-type core domain-containing protein</fullName>
    </recommendedName>
</protein>
<sequence>MVMHFCKVAKDSYNPSDMRSCFTLREDNWDDYSYKTMFHLAYHDQDGQKTEIGEVKIGFAGQQSGRTTDSIPQRFTSLPSEYFSIGQSTEYYSKLVAIQGYERAWLESLGDLAVMPAKRSVAYGEKVFIDSLTRTVSESVIEQQFARIAAGLPALTSFDFEFSRELSYQLSEVRLRFKVSPESKPPSNIHVLIGRNGVGKTKILNGMIGAALRTADNVSATGCFIEHRDCYQSQIINEKYFSGVISVSFSAFDPFNPPPNQNDREGGVRYSYIGLKDNSVSGVNAEPKGMQTLADEFYRSLLVCSSQNKKRAQWLECISILESDPNFAEMGLARLFEVKNQTSEVITTLFMLKISSGHAIVLLTLTKLIESVEEKTLVLIDEPESHLHPPLLSAFVRALSHLLTTENAVAIVATHSPVLLQEVPRDCAWILSRSRLVSSADRPAIETFGGNLGVLTREAFKFEVSKSGFHSMLATSVASGKGFDELMAEYEGKVAMEGQAILMSMIGSRDGGNV</sequence>
<dbReference type="eggNOG" id="COG3910">
    <property type="taxonomic scope" value="Bacteria"/>
</dbReference>
<dbReference type="InterPro" id="IPR051396">
    <property type="entry name" value="Bact_Antivir_Def_Nuclease"/>
</dbReference>
<dbReference type="EMBL" id="LT853882">
    <property type="protein sequence ID" value="SMQ97703.1"/>
    <property type="molecule type" value="Genomic_DNA"/>
</dbReference>
<evidence type="ECO:0000313" key="4">
    <source>
        <dbReference type="Proteomes" id="UP000195877"/>
    </source>
</evidence>
<proteinExistence type="predicted"/>
<dbReference type="STRING" id="48664.BER92_17340"/>
<dbReference type="GO" id="GO:0005524">
    <property type="term" value="F:ATP binding"/>
    <property type="evidence" value="ECO:0007669"/>
    <property type="project" value="InterPro"/>
</dbReference>
<name>A0A1Y6GUF6_9XANT</name>
<dbReference type="InterPro" id="IPR027417">
    <property type="entry name" value="P-loop_NTPase"/>
</dbReference>
<dbReference type="OrthoDB" id="9815944at2"/>
<evidence type="ECO:0000313" key="3">
    <source>
        <dbReference type="EMBL" id="SMR04834.1"/>
    </source>
</evidence>
<reference evidence="2 4" key="1">
    <citation type="submission" date="2017-05" db="EMBL/GenBank/DDBJ databases">
        <authorList>
            <person name="Blom J."/>
        </authorList>
    </citation>
    <scope>NUCLEOTIDE SEQUENCE [LARGE SCALE GENOMIC DNA]</scope>
    <source>
        <strain evidence="2">PD885</strain>
    </source>
</reference>
<gene>
    <name evidence="3" type="ORF">PD5205_03559</name>
    <name evidence="2" type="ORF">PD885_00434</name>
</gene>
<dbReference type="Proteomes" id="UP000195877">
    <property type="component" value="Chromosome 1"/>
</dbReference>
<dbReference type="AlphaFoldDB" id="A0A1Y6GUF6"/>
<keyword evidence="4" id="KW-1185">Reference proteome</keyword>
<dbReference type="GO" id="GO:0016887">
    <property type="term" value="F:ATP hydrolysis activity"/>
    <property type="evidence" value="ECO:0007669"/>
    <property type="project" value="InterPro"/>
</dbReference>
<organism evidence="3 5">
    <name type="scientific">Xanthomonas fragariae</name>
    <dbReference type="NCBI Taxonomy" id="48664"/>
    <lineage>
        <taxon>Bacteria</taxon>
        <taxon>Pseudomonadati</taxon>
        <taxon>Pseudomonadota</taxon>
        <taxon>Gammaproteobacteria</taxon>
        <taxon>Lysobacterales</taxon>
        <taxon>Lysobacteraceae</taxon>
        <taxon>Xanthomonas</taxon>
    </lineage>
</organism>
<evidence type="ECO:0000313" key="5">
    <source>
        <dbReference type="Proteomes" id="UP000195953"/>
    </source>
</evidence>
<dbReference type="PANTHER" id="PTHR43581:SF2">
    <property type="entry name" value="EXCINUCLEASE ATPASE SUBUNIT"/>
    <property type="match status" value="1"/>
</dbReference>
<dbReference type="Pfam" id="PF13304">
    <property type="entry name" value="AAA_21"/>
    <property type="match status" value="1"/>
</dbReference>
<evidence type="ECO:0000313" key="2">
    <source>
        <dbReference type="EMBL" id="SMQ97703.1"/>
    </source>
</evidence>
<evidence type="ECO:0000259" key="1">
    <source>
        <dbReference type="Pfam" id="PF13304"/>
    </source>
</evidence>
<dbReference type="Gene3D" id="3.40.50.300">
    <property type="entry name" value="P-loop containing nucleotide triphosphate hydrolases"/>
    <property type="match status" value="1"/>
</dbReference>
<feature type="domain" description="ATPase AAA-type core" evidence="1">
    <location>
        <begin position="352"/>
        <end position="420"/>
    </location>
</feature>
<reference evidence="3 5" key="2">
    <citation type="submission" date="2017-05" db="EMBL/GenBank/DDBJ databases">
        <authorList>
            <person name="Song R."/>
            <person name="Chenine A.L."/>
            <person name="Ruprecht R.M."/>
        </authorList>
    </citation>
    <scope>NUCLEOTIDE SEQUENCE [LARGE SCALE GENOMIC DNA]</scope>
    <source>
        <strain evidence="3">PD5205</strain>
    </source>
</reference>
<dbReference type="PANTHER" id="PTHR43581">
    <property type="entry name" value="ATP/GTP PHOSPHATASE"/>
    <property type="match status" value="1"/>
</dbReference>
<dbReference type="EMBL" id="LT853885">
    <property type="protein sequence ID" value="SMR04834.1"/>
    <property type="molecule type" value="Genomic_DNA"/>
</dbReference>
<dbReference type="SUPFAM" id="SSF52540">
    <property type="entry name" value="P-loop containing nucleoside triphosphate hydrolases"/>
    <property type="match status" value="1"/>
</dbReference>
<dbReference type="Proteomes" id="UP000195953">
    <property type="component" value="Chromosome 1"/>
</dbReference>